<keyword evidence="4" id="KW-0456">Lyase</keyword>
<evidence type="ECO:0000256" key="2">
    <source>
        <dbReference type="ARBA" id="ARBA00023141"/>
    </source>
</evidence>
<evidence type="ECO:0000313" key="9">
    <source>
        <dbReference type="Proteomes" id="UP001291926"/>
    </source>
</evidence>
<dbReference type="SUPFAM" id="SSF53850">
    <property type="entry name" value="Periplasmic binding protein-like II"/>
    <property type="match status" value="1"/>
</dbReference>
<feature type="non-terminal residue" evidence="8">
    <location>
        <position position="121"/>
    </location>
</feature>
<evidence type="ECO:0000256" key="6">
    <source>
        <dbReference type="SAM" id="SignalP"/>
    </source>
</evidence>
<proteinExistence type="predicted"/>
<feature type="chain" id="PRO_5045128857" description="Prephenate dehydratase domain-containing protein" evidence="6">
    <location>
        <begin position="18"/>
        <end position="121"/>
    </location>
</feature>
<evidence type="ECO:0000256" key="3">
    <source>
        <dbReference type="ARBA" id="ARBA00023222"/>
    </source>
</evidence>
<feature type="domain" description="Prephenate dehydratase" evidence="7">
    <location>
        <begin position="1"/>
        <end position="87"/>
    </location>
</feature>
<organism evidence="8 9">
    <name type="scientific">Penstemon davidsonii</name>
    <dbReference type="NCBI Taxonomy" id="160366"/>
    <lineage>
        <taxon>Eukaryota</taxon>
        <taxon>Viridiplantae</taxon>
        <taxon>Streptophyta</taxon>
        <taxon>Embryophyta</taxon>
        <taxon>Tracheophyta</taxon>
        <taxon>Spermatophyta</taxon>
        <taxon>Magnoliopsida</taxon>
        <taxon>eudicotyledons</taxon>
        <taxon>Gunneridae</taxon>
        <taxon>Pentapetalae</taxon>
        <taxon>asterids</taxon>
        <taxon>lamiids</taxon>
        <taxon>Lamiales</taxon>
        <taxon>Plantaginaceae</taxon>
        <taxon>Cheloneae</taxon>
        <taxon>Penstemon</taxon>
    </lineage>
</organism>
<dbReference type="Gene3D" id="3.40.190.10">
    <property type="entry name" value="Periplasmic binding protein-like II"/>
    <property type="match status" value="1"/>
</dbReference>
<dbReference type="PROSITE" id="PS51171">
    <property type="entry name" value="PREPHENATE_DEHYDR_3"/>
    <property type="match status" value="1"/>
</dbReference>
<keyword evidence="9" id="KW-1185">Reference proteome</keyword>
<evidence type="ECO:0000256" key="4">
    <source>
        <dbReference type="ARBA" id="ARBA00023239"/>
    </source>
</evidence>
<dbReference type="PANTHER" id="PTHR21022">
    <property type="entry name" value="PREPHENATE DEHYDRATASE P PROTEIN"/>
    <property type="match status" value="1"/>
</dbReference>
<comment type="caution">
    <text evidence="8">The sequence shown here is derived from an EMBL/GenBank/DDBJ whole genome shotgun (WGS) entry which is preliminary data.</text>
</comment>
<evidence type="ECO:0000256" key="1">
    <source>
        <dbReference type="ARBA" id="ARBA00022605"/>
    </source>
</evidence>
<gene>
    <name evidence="8" type="ORF">RD792_002796</name>
</gene>
<accession>A0ABR0DSZ4</accession>
<keyword evidence="6" id="KW-0732">Signal</keyword>
<comment type="pathway">
    <text evidence="5">Amino-acid biosynthesis.</text>
</comment>
<dbReference type="InterPro" id="IPR001086">
    <property type="entry name" value="Preph_deHydtase"/>
</dbReference>
<keyword evidence="1" id="KW-0028">Amino-acid biosynthesis</keyword>
<evidence type="ECO:0000313" key="8">
    <source>
        <dbReference type="EMBL" id="KAK4492008.1"/>
    </source>
</evidence>
<dbReference type="Pfam" id="PF00800">
    <property type="entry name" value="PDT"/>
    <property type="match status" value="1"/>
</dbReference>
<dbReference type="EMBL" id="JAYDYQ010001087">
    <property type="protein sequence ID" value="KAK4492008.1"/>
    <property type="molecule type" value="Genomic_DNA"/>
</dbReference>
<protein>
    <recommendedName>
        <fullName evidence="7">Prephenate dehydratase domain-containing protein</fullName>
    </recommendedName>
</protein>
<reference evidence="8 9" key="1">
    <citation type="journal article" date="2023" name="bioRxiv">
        <title>Genome report: Whole genome sequence and annotation of Penstemon davidsonii.</title>
        <authorList>
            <person name="Ostevik K.L."/>
            <person name="Alabady M."/>
            <person name="Zhang M."/>
            <person name="Rausher M.D."/>
        </authorList>
    </citation>
    <scope>NUCLEOTIDE SEQUENCE [LARGE SCALE GENOMIC DNA]</scope>
    <source>
        <strain evidence="8">DNT005</strain>
        <tissue evidence="8">Whole leaf</tissue>
    </source>
</reference>
<keyword evidence="3" id="KW-0584">Phenylalanine biosynthesis</keyword>
<name>A0ABR0DSZ4_9LAMI</name>
<evidence type="ECO:0000256" key="5">
    <source>
        <dbReference type="ARBA" id="ARBA00029440"/>
    </source>
</evidence>
<feature type="signal peptide" evidence="6">
    <location>
        <begin position="1"/>
        <end position="17"/>
    </location>
</feature>
<sequence>MGSRLMTFLAIHSQALAQCENTLTKFGLVREAVDDTAGAAKPVAFHQIKDAGAVASTTAAKIYGQNIHAQDIQDDSDNVNRFLMLAREHIIRGTDKAFKIESCPLQKQALQTLDGSSIGSP</sequence>
<evidence type="ECO:0000259" key="7">
    <source>
        <dbReference type="PROSITE" id="PS51171"/>
    </source>
</evidence>
<dbReference type="PANTHER" id="PTHR21022:SF42">
    <property type="entry name" value="AROGENATE DEHYDRATASE_PREPHENATE DEHYDRATASE 2, CHLOROPLASTIC"/>
    <property type="match status" value="1"/>
</dbReference>
<dbReference type="Proteomes" id="UP001291926">
    <property type="component" value="Unassembled WGS sequence"/>
</dbReference>
<keyword evidence="2" id="KW-0057">Aromatic amino acid biosynthesis</keyword>